<sequence length="133" mass="15132">MRESRDSLMVEYLRPHQRIADPKPDSIKDLQTVCIWCTLNMTSGGKRPPAGEAWKFEESMPSQVSFSSSKHDSNLRGTSRNSLRVVSERLKVAREKLFRCGKMFETVFQAHLVLPNSRVPLQLKIVVAKDCAL</sequence>
<evidence type="ECO:0000313" key="2">
    <source>
        <dbReference type="Proteomes" id="UP000499080"/>
    </source>
</evidence>
<dbReference type="EMBL" id="BGPR01005342">
    <property type="protein sequence ID" value="GBN09306.1"/>
    <property type="molecule type" value="Genomic_DNA"/>
</dbReference>
<name>A0A4Y2L6T0_ARAVE</name>
<keyword evidence="2" id="KW-1185">Reference proteome</keyword>
<dbReference type="AlphaFoldDB" id="A0A4Y2L6T0"/>
<dbReference type="Proteomes" id="UP000499080">
    <property type="component" value="Unassembled WGS sequence"/>
</dbReference>
<comment type="caution">
    <text evidence="1">The sequence shown here is derived from an EMBL/GenBank/DDBJ whole genome shotgun (WGS) entry which is preliminary data.</text>
</comment>
<evidence type="ECO:0000313" key="1">
    <source>
        <dbReference type="EMBL" id="GBN09306.1"/>
    </source>
</evidence>
<protein>
    <submittedName>
        <fullName evidence="1">Uncharacterized protein</fullName>
    </submittedName>
</protein>
<reference evidence="1 2" key="1">
    <citation type="journal article" date="2019" name="Sci. Rep.">
        <title>Orb-weaving spider Araneus ventricosus genome elucidates the spidroin gene catalogue.</title>
        <authorList>
            <person name="Kono N."/>
            <person name="Nakamura H."/>
            <person name="Ohtoshi R."/>
            <person name="Moran D.A.P."/>
            <person name="Shinohara A."/>
            <person name="Yoshida Y."/>
            <person name="Fujiwara M."/>
            <person name="Mori M."/>
            <person name="Tomita M."/>
            <person name="Arakawa K."/>
        </authorList>
    </citation>
    <scope>NUCLEOTIDE SEQUENCE [LARGE SCALE GENOMIC DNA]</scope>
</reference>
<organism evidence="1 2">
    <name type="scientific">Araneus ventricosus</name>
    <name type="common">Orbweaver spider</name>
    <name type="synonym">Epeira ventricosa</name>
    <dbReference type="NCBI Taxonomy" id="182803"/>
    <lineage>
        <taxon>Eukaryota</taxon>
        <taxon>Metazoa</taxon>
        <taxon>Ecdysozoa</taxon>
        <taxon>Arthropoda</taxon>
        <taxon>Chelicerata</taxon>
        <taxon>Arachnida</taxon>
        <taxon>Araneae</taxon>
        <taxon>Araneomorphae</taxon>
        <taxon>Entelegynae</taxon>
        <taxon>Araneoidea</taxon>
        <taxon>Araneidae</taxon>
        <taxon>Araneus</taxon>
    </lineage>
</organism>
<gene>
    <name evidence="1" type="ORF">AVEN_109180_1</name>
</gene>
<proteinExistence type="predicted"/>
<accession>A0A4Y2L6T0</accession>